<dbReference type="CDD" id="cd11374">
    <property type="entry name" value="CE4_u10"/>
    <property type="match status" value="1"/>
</dbReference>
<organism evidence="1 3">
    <name type="scientific">Corynebacterium flavescens</name>
    <dbReference type="NCBI Taxonomy" id="28028"/>
    <lineage>
        <taxon>Bacteria</taxon>
        <taxon>Bacillati</taxon>
        <taxon>Actinomycetota</taxon>
        <taxon>Actinomycetes</taxon>
        <taxon>Mycobacteriales</taxon>
        <taxon>Corynebacteriaceae</taxon>
        <taxon>Corynebacterium</taxon>
    </lineage>
</organism>
<reference evidence="2 4" key="2">
    <citation type="submission" date="2019-06" db="EMBL/GenBank/DDBJ databases">
        <title>Whole genome shotgun sequence of Corynebacterium flavescens NBRC 14136.</title>
        <authorList>
            <person name="Hosoyama A."/>
            <person name="Uohara A."/>
            <person name="Ohji S."/>
            <person name="Ichikawa N."/>
        </authorList>
    </citation>
    <scope>NUCLEOTIDE SEQUENCE [LARGE SCALE GENOMIC DNA]</scope>
    <source>
        <strain evidence="2 4">NBRC 14136</strain>
    </source>
</reference>
<gene>
    <name evidence="2" type="ORF">CFL01nite_12970</name>
    <name evidence="1" type="ORF">CFLV_10785</name>
</gene>
<accession>A0A1L7CP25</accession>
<dbReference type="STRING" id="28028.CFLV_10785"/>
<dbReference type="GeneID" id="82881165"/>
<keyword evidence="3" id="KW-1185">Reference proteome</keyword>
<evidence type="ECO:0000313" key="4">
    <source>
        <dbReference type="Proteomes" id="UP000315353"/>
    </source>
</evidence>
<sequence length="228" mass="25060">MHGQLLVSISSIFADTRGPAANLLRSLDGEGIPVSLLIAPHIDGHWHLAKDASTRDWLKDEEAAGRVLILNGFDRAVQGRRAEFANLDSHEARLRLRGATRQMAQIGFNPRIFAPPRWRMSPGTLEVLPEFEFDLAASTRGIHELATDTLHQARNLSFGEGFGAAKWWRRNIIHAAERSAARGNTVRLSVSGRNLDDKKVAHDFCKAVERAASAGAVPADYGVYLNHG</sequence>
<dbReference type="RefSeq" id="WP_075730520.1">
    <property type="nucleotide sequence ID" value="NZ_BJNB01000017.1"/>
</dbReference>
<dbReference type="Gene3D" id="3.20.20.370">
    <property type="entry name" value="Glycoside hydrolase/deacetylase"/>
    <property type="match status" value="1"/>
</dbReference>
<dbReference type="Pfam" id="PF10096">
    <property type="entry name" value="DUF2334"/>
    <property type="match status" value="1"/>
</dbReference>
<dbReference type="SUPFAM" id="SSF88713">
    <property type="entry name" value="Glycoside hydrolase/deacetylase"/>
    <property type="match status" value="1"/>
</dbReference>
<dbReference type="Proteomes" id="UP000315353">
    <property type="component" value="Unassembled WGS sequence"/>
</dbReference>
<protein>
    <submittedName>
        <fullName evidence="2">DUF2334 domain-containing protein</fullName>
    </submittedName>
    <submittedName>
        <fullName evidence="1">Deacetylase</fullName>
    </submittedName>
</protein>
<dbReference type="InterPro" id="IPR011330">
    <property type="entry name" value="Glyco_hydro/deAcase_b/a-brl"/>
</dbReference>
<dbReference type="EMBL" id="CP009246">
    <property type="protein sequence ID" value="APT87590.1"/>
    <property type="molecule type" value="Genomic_DNA"/>
</dbReference>
<name>A0A1L7CP25_CORFL</name>
<dbReference type="Proteomes" id="UP000185479">
    <property type="component" value="Chromosome"/>
</dbReference>
<dbReference type="InterPro" id="IPR018763">
    <property type="entry name" value="DUF2334"/>
</dbReference>
<dbReference type="EMBL" id="BJNB01000017">
    <property type="protein sequence ID" value="GEB97802.1"/>
    <property type="molecule type" value="Genomic_DNA"/>
</dbReference>
<dbReference type="OrthoDB" id="5242819at2"/>
<evidence type="ECO:0000313" key="1">
    <source>
        <dbReference type="EMBL" id="APT87590.1"/>
    </source>
</evidence>
<dbReference type="AlphaFoldDB" id="A0A1L7CP25"/>
<dbReference type="GO" id="GO:0005975">
    <property type="term" value="P:carbohydrate metabolic process"/>
    <property type="evidence" value="ECO:0007669"/>
    <property type="project" value="InterPro"/>
</dbReference>
<reference evidence="1 3" key="1">
    <citation type="submission" date="2014-08" db="EMBL/GenBank/DDBJ databases">
        <title>Complete genome sequence of Corynebacterium flavescens OJ8(T)(=DSM 20296(T)), isolated from cheese.</title>
        <authorList>
            <person name="Ruckert C."/>
            <person name="Albersmeier A."/>
            <person name="Winkler A."/>
            <person name="Kalinowski J."/>
        </authorList>
    </citation>
    <scope>NUCLEOTIDE SEQUENCE [LARGE SCALE GENOMIC DNA]</scope>
    <source>
        <strain evidence="1 3">OJ8</strain>
    </source>
</reference>
<dbReference type="KEGG" id="cfc:CFLV_10785"/>
<evidence type="ECO:0000313" key="3">
    <source>
        <dbReference type="Proteomes" id="UP000185479"/>
    </source>
</evidence>
<evidence type="ECO:0000313" key="2">
    <source>
        <dbReference type="EMBL" id="GEB97802.1"/>
    </source>
</evidence>
<proteinExistence type="predicted"/>